<evidence type="ECO:0000256" key="1">
    <source>
        <dbReference type="ARBA" id="ARBA00006817"/>
    </source>
</evidence>
<dbReference type="InterPro" id="IPR013538">
    <property type="entry name" value="ASHA1/2-like_C"/>
</dbReference>
<dbReference type="EMBL" id="LNQN01000002">
    <property type="protein sequence ID" value="KSU83534.1"/>
    <property type="molecule type" value="Genomic_DNA"/>
</dbReference>
<dbReference type="Gene3D" id="3.30.530.20">
    <property type="match status" value="1"/>
</dbReference>
<comment type="similarity">
    <text evidence="1">Belongs to the AHA1 family.</text>
</comment>
<keyword evidence="4" id="KW-1185">Reference proteome</keyword>
<reference evidence="3 4" key="1">
    <citation type="journal article" date="2014" name="Antonie Van Leeuwenhoek">
        <title>Fictibacillus enclensis sp. nov., isolated from marine sediment.</title>
        <authorList>
            <person name="Dastager S.G."/>
            <person name="Mawlankar R."/>
            <person name="Srinivasan K."/>
            <person name="Tang S.K."/>
            <person name="Lee J.C."/>
            <person name="Ramana V.V."/>
            <person name="Shouche Y.S."/>
        </authorList>
    </citation>
    <scope>NUCLEOTIDE SEQUENCE [LARGE SCALE GENOMIC DNA]</scope>
    <source>
        <strain evidence="3 4">NIO-1003</strain>
    </source>
</reference>
<evidence type="ECO:0000313" key="3">
    <source>
        <dbReference type="EMBL" id="KSU83534.1"/>
    </source>
</evidence>
<proteinExistence type="inferred from homology"/>
<dbReference type="Proteomes" id="UP000054099">
    <property type="component" value="Unassembled WGS sequence"/>
</dbReference>
<protein>
    <submittedName>
        <fullName evidence="3">ATPase</fullName>
    </submittedName>
</protein>
<gene>
    <name evidence="3" type="ORF">AS030_13320</name>
</gene>
<dbReference type="Pfam" id="PF08327">
    <property type="entry name" value="AHSA1"/>
    <property type="match status" value="1"/>
</dbReference>
<evidence type="ECO:0000313" key="4">
    <source>
        <dbReference type="Proteomes" id="UP000054099"/>
    </source>
</evidence>
<name>A0A0V8J8Z7_9BACL</name>
<dbReference type="RefSeq" id="WP_061972373.1">
    <property type="nucleotide sequence ID" value="NZ_FMAV01000002.1"/>
</dbReference>
<dbReference type="InterPro" id="IPR023393">
    <property type="entry name" value="START-like_dom_sf"/>
</dbReference>
<accession>A0A0V8J8Z7</accession>
<sequence length="172" mass="19990">MSHSLKTSTEGRVLVVERVFDAPRNLVFQAFSDPKHLANWWGPKGWQTEIREFDFKPGGVWYYCMKCTDKNQGEFYGQESCGKAFYEEIAAPERLVYKDTFVDSNGNRMENMPELLITMEFVEQNDKTNVITRTTFATEEALQQVKEMGIIEGVTSQYERLDEFLEKTLVDQ</sequence>
<evidence type="ECO:0000259" key="2">
    <source>
        <dbReference type="Pfam" id="PF08327"/>
    </source>
</evidence>
<comment type="caution">
    <text evidence="3">The sequence shown here is derived from an EMBL/GenBank/DDBJ whole genome shotgun (WGS) entry which is preliminary data.</text>
</comment>
<feature type="domain" description="Activator of Hsp90 ATPase homologue 1/2-like C-terminal" evidence="2">
    <location>
        <begin position="21"/>
        <end position="166"/>
    </location>
</feature>
<organism evidence="3 4">
    <name type="scientific">Fictibacillus enclensis</name>
    <dbReference type="NCBI Taxonomy" id="1017270"/>
    <lineage>
        <taxon>Bacteria</taxon>
        <taxon>Bacillati</taxon>
        <taxon>Bacillota</taxon>
        <taxon>Bacilli</taxon>
        <taxon>Bacillales</taxon>
        <taxon>Fictibacillaceae</taxon>
        <taxon>Fictibacillus</taxon>
    </lineage>
</organism>
<dbReference type="SUPFAM" id="SSF55961">
    <property type="entry name" value="Bet v1-like"/>
    <property type="match status" value="1"/>
</dbReference>
<dbReference type="OrthoDB" id="118413at2"/>
<dbReference type="AlphaFoldDB" id="A0A0V8J8Z7"/>